<evidence type="ECO:0000256" key="9">
    <source>
        <dbReference type="ARBA" id="ARBA00023256"/>
    </source>
</evidence>
<organism evidence="13">
    <name type="scientific">Ignisphaera aggregans</name>
    <dbReference type="NCBI Taxonomy" id="334771"/>
    <lineage>
        <taxon>Archaea</taxon>
        <taxon>Thermoproteota</taxon>
        <taxon>Thermoprotei</taxon>
        <taxon>Desulfurococcales</taxon>
        <taxon>Desulfurococcaceae</taxon>
        <taxon>Ignisphaera</taxon>
    </lineage>
</organism>
<dbReference type="HAMAP" id="MF_00153">
    <property type="entry name" value="DHS"/>
    <property type="match status" value="1"/>
</dbReference>
<protein>
    <recommendedName>
        <fullName evidence="10 11">Probable deoxyhypusine synthase</fullName>
        <shortName evidence="11">DHS</shortName>
        <ecNumber evidence="6 11">2.5.1.46</ecNumber>
    </recommendedName>
</protein>
<proteinExistence type="inferred from homology"/>
<comment type="function">
    <text evidence="3 11">Catalyzes the NAD-dependent oxidative cleavage of spermidine and the subsequent transfer of the butylamine moiety of spermidine to the epsilon-amino group of a specific lysine residue of the eIF-5A precursor protein to form the intermediate deoxyhypusine residue.</text>
</comment>
<reference evidence="13" key="1">
    <citation type="journal article" date="2020" name="mSystems">
        <title>Genome- and Community-Level Interaction Insights into Carbon Utilization and Element Cycling Functions of Hydrothermarchaeota in Hydrothermal Sediment.</title>
        <authorList>
            <person name="Zhou Z."/>
            <person name="Liu Y."/>
            <person name="Xu W."/>
            <person name="Pan J."/>
            <person name="Luo Z.H."/>
            <person name="Li M."/>
        </authorList>
    </citation>
    <scope>NUCLEOTIDE SEQUENCE [LARGE SCALE GENOMIC DNA]</scope>
    <source>
        <strain evidence="13">SpSt-637</strain>
        <strain evidence="12">SpSt-667</strain>
    </source>
</reference>
<dbReference type="InterPro" id="IPR036982">
    <property type="entry name" value="Deoxyhypusine_synthase_sf"/>
</dbReference>
<dbReference type="InterPro" id="IPR029035">
    <property type="entry name" value="DHS-like_NAD/FAD-binding_dom"/>
</dbReference>
<accession>A0A7C4NLK9</accession>
<sequence length="308" mass="34538">MSLEKVKDVKLWKNMDINDLVKVYKEIHGFMAGHVYEAIQILREMKEKCDTKFLSFTGNIVATGVRGILAQLIENNVFNVVITTCGAVDHDIAKSFGGAYLKGFFDVDDVELHRKSIHRLGNVFIPVESYGYIIEKAVRSTLSELVANDPTRVWSIKELLHEIGKRIEDEYSILRAAYKANTPIYVPGFLDGAFGTALLMFKQFNKFNVDVFIDEKELADIVFKSGCLGALIIGGGISKHHTLWWSQFKEGLEYVVYITTAVEWDGSLSGARPHEAITWGKVKEGSKKAVVYADATIVLPIIAYSIMF</sequence>
<dbReference type="GO" id="GO:0034038">
    <property type="term" value="F:deoxyhypusine synthase activity"/>
    <property type="evidence" value="ECO:0007669"/>
    <property type="project" value="UniProtKB-UniRule"/>
</dbReference>
<dbReference type="UniPathway" id="UPA00354"/>
<evidence type="ECO:0000256" key="1">
    <source>
        <dbReference type="ARBA" id="ARBA00000952"/>
    </source>
</evidence>
<dbReference type="EMBL" id="DTBD01000053">
    <property type="protein sequence ID" value="HGQ64789.1"/>
    <property type="molecule type" value="Genomic_DNA"/>
</dbReference>
<dbReference type="EMBL" id="DTCK01000041">
    <property type="protein sequence ID" value="HGQ36510.1"/>
    <property type="molecule type" value="Genomic_DNA"/>
</dbReference>
<comment type="caution">
    <text evidence="13">The sequence shown here is derived from an EMBL/GenBank/DDBJ whole genome shotgun (WGS) entry which is preliminary data.</text>
</comment>
<dbReference type="PANTHER" id="PTHR11703:SF0">
    <property type="entry name" value="DEOXYHYPUSINE SYNTHASE"/>
    <property type="match status" value="1"/>
</dbReference>
<name>A0A7C4NLK9_9CREN</name>
<dbReference type="GO" id="GO:0005737">
    <property type="term" value="C:cytoplasm"/>
    <property type="evidence" value="ECO:0007669"/>
    <property type="project" value="TreeGrafter"/>
</dbReference>
<evidence type="ECO:0000256" key="10">
    <source>
        <dbReference type="ARBA" id="ARBA00039467"/>
    </source>
</evidence>
<comment type="cofactor">
    <cofactor evidence="2 11">
        <name>NAD(+)</name>
        <dbReference type="ChEBI" id="CHEBI:57540"/>
    </cofactor>
</comment>
<dbReference type="FunFam" id="3.40.910.10:FF:000010">
    <property type="entry name" value="Deoxyhypusine synthase"/>
    <property type="match status" value="1"/>
</dbReference>
<feature type="active site" description="Nucleophile" evidence="11">
    <location>
        <position position="281"/>
    </location>
</feature>
<evidence type="ECO:0000313" key="12">
    <source>
        <dbReference type="EMBL" id="HGQ36510.1"/>
    </source>
</evidence>
<keyword evidence="7 11" id="KW-0808">Transferase</keyword>
<evidence type="ECO:0000256" key="8">
    <source>
        <dbReference type="ARBA" id="ARBA00023027"/>
    </source>
</evidence>
<dbReference type="NCBIfam" id="NF002294">
    <property type="entry name" value="PRK01221.1"/>
    <property type="match status" value="1"/>
</dbReference>
<dbReference type="InterPro" id="IPR022899">
    <property type="entry name" value="Deoxyhypus_synthase_arc"/>
</dbReference>
<dbReference type="EC" id="2.5.1.46" evidence="6 11"/>
<dbReference type="PANTHER" id="PTHR11703">
    <property type="entry name" value="DEOXYHYPUSINE SYNTHASE"/>
    <property type="match status" value="1"/>
</dbReference>
<comment type="similarity">
    <text evidence="5 11">Belongs to the deoxyhypusine synthase family.</text>
</comment>
<evidence type="ECO:0000256" key="5">
    <source>
        <dbReference type="ARBA" id="ARBA00009892"/>
    </source>
</evidence>
<comment type="catalytic activity">
    <reaction evidence="1 11">
        <text>[eIF5A protein]-L-lysine + spermidine = [eIF5A protein]-deoxyhypusine + propane-1,3-diamine</text>
        <dbReference type="Rhea" id="RHEA:33299"/>
        <dbReference type="Rhea" id="RHEA-COMP:10143"/>
        <dbReference type="Rhea" id="RHEA-COMP:10144"/>
        <dbReference type="ChEBI" id="CHEBI:29969"/>
        <dbReference type="ChEBI" id="CHEBI:57484"/>
        <dbReference type="ChEBI" id="CHEBI:57834"/>
        <dbReference type="ChEBI" id="CHEBI:82657"/>
        <dbReference type="EC" id="2.5.1.46"/>
    </reaction>
</comment>
<keyword evidence="8 11" id="KW-0520">NAD</keyword>
<keyword evidence="9 11" id="KW-0386">Hypusine biosynthesis</keyword>
<evidence type="ECO:0000256" key="6">
    <source>
        <dbReference type="ARBA" id="ARBA00012683"/>
    </source>
</evidence>
<evidence type="ECO:0000256" key="3">
    <source>
        <dbReference type="ARBA" id="ARBA00002823"/>
    </source>
</evidence>
<evidence type="ECO:0000313" key="13">
    <source>
        <dbReference type="EMBL" id="HGQ64789.1"/>
    </source>
</evidence>
<dbReference type="SUPFAM" id="SSF52467">
    <property type="entry name" value="DHS-like NAD/FAD-binding domain"/>
    <property type="match status" value="1"/>
</dbReference>
<gene>
    <name evidence="11" type="primary">dys</name>
    <name evidence="13" type="ORF">ENU08_06045</name>
    <name evidence="12" type="ORF">ENU41_07560</name>
</gene>
<dbReference type="InterPro" id="IPR002773">
    <property type="entry name" value="Deoxyhypusine_synthase"/>
</dbReference>
<evidence type="ECO:0000256" key="7">
    <source>
        <dbReference type="ARBA" id="ARBA00022679"/>
    </source>
</evidence>
<evidence type="ECO:0000256" key="2">
    <source>
        <dbReference type="ARBA" id="ARBA00001911"/>
    </source>
</evidence>
<evidence type="ECO:0000256" key="11">
    <source>
        <dbReference type="HAMAP-Rule" id="MF_00153"/>
    </source>
</evidence>
<dbReference type="AlphaFoldDB" id="A0A7C4NLK9"/>
<comment type="pathway">
    <text evidence="4 11">Protein modification; eIF5A hypusination.</text>
</comment>
<dbReference type="Pfam" id="PF01916">
    <property type="entry name" value="DS"/>
    <property type="match status" value="1"/>
</dbReference>
<dbReference type="Gene3D" id="3.40.910.10">
    <property type="entry name" value="Deoxyhypusine synthase"/>
    <property type="match status" value="1"/>
</dbReference>
<evidence type="ECO:0000256" key="4">
    <source>
        <dbReference type="ARBA" id="ARBA00005041"/>
    </source>
</evidence>